<reference evidence="1" key="1">
    <citation type="submission" date="2021-06" db="EMBL/GenBank/DDBJ databases">
        <authorList>
            <person name="Kallberg Y."/>
            <person name="Tangrot J."/>
            <person name="Rosling A."/>
        </authorList>
    </citation>
    <scope>NUCLEOTIDE SEQUENCE</scope>
    <source>
        <strain evidence="1">MA461A</strain>
    </source>
</reference>
<feature type="non-terminal residue" evidence="1">
    <location>
        <position position="126"/>
    </location>
</feature>
<evidence type="ECO:0000313" key="1">
    <source>
        <dbReference type="EMBL" id="CAG8793847.1"/>
    </source>
</evidence>
<dbReference type="Proteomes" id="UP000789920">
    <property type="component" value="Unassembled WGS sequence"/>
</dbReference>
<accession>A0ACA9RI71</accession>
<organism evidence="1 2">
    <name type="scientific">Racocetra persica</name>
    <dbReference type="NCBI Taxonomy" id="160502"/>
    <lineage>
        <taxon>Eukaryota</taxon>
        <taxon>Fungi</taxon>
        <taxon>Fungi incertae sedis</taxon>
        <taxon>Mucoromycota</taxon>
        <taxon>Glomeromycotina</taxon>
        <taxon>Glomeromycetes</taxon>
        <taxon>Diversisporales</taxon>
        <taxon>Gigasporaceae</taxon>
        <taxon>Racocetra</taxon>
    </lineage>
</organism>
<protein>
    <submittedName>
        <fullName evidence="1">16577_t:CDS:1</fullName>
    </submittedName>
</protein>
<keyword evidence="2" id="KW-1185">Reference proteome</keyword>
<gene>
    <name evidence="1" type="ORF">RPERSI_LOCUS19643</name>
</gene>
<evidence type="ECO:0000313" key="2">
    <source>
        <dbReference type="Proteomes" id="UP000789920"/>
    </source>
</evidence>
<sequence>ELDKLDGIEVQLYPYVKLGNSTENLVKHLCKKHRINPKNYKKYLDDNNELIAIIDQPADSTNPDLPSLSPTQQWELTKLVVEFIVHDVQPLNILRNLSFHKLLNGFKPQYQIPYRKTVKKYISEAY</sequence>
<feature type="non-terminal residue" evidence="1">
    <location>
        <position position="1"/>
    </location>
</feature>
<name>A0ACA9RI71_9GLOM</name>
<dbReference type="EMBL" id="CAJVQC010054148">
    <property type="protein sequence ID" value="CAG8793847.1"/>
    <property type="molecule type" value="Genomic_DNA"/>
</dbReference>
<proteinExistence type="predicted"/>
<comment type="caution">
    <text evidence="1">The sequence shown here is derived from an EMBL/GenBank/DDBJ whole genome shotgun (WGS) entry which is preliminary data.</text>
</comment>